<evidence type="ECO:0000313" key="2">
    <source>
        <dbReference type="EMBL" id="KEZ46320.1"/>
    </source>
</evidence>
<name>A0A084GG58_PSEDA</name>
<evidence type="ECO:0000313" key="3">
    <source>
        <dbReference type="Proteomes" id="UP000028545"/>
    </source>
</evidence>
<evidence type="ECO:0000259" key="1">
    <source>
        <dbReference type="Pfam" id="PF03992"/>
    </source>
</evidence>
<dbReference type="InterPro" id="IPR011008">
    <property type="entry name" value="Dimeric_a/b-barrel"/>
</dbReference>
<dbReference type="InterPro" id="IPR007138">
    <property type="entry name" value="ABM_dom"/>
</dbReference>
<dbReference type="HOGENOM" id="CLU_096551_0_0_1"/>
<keyword evidence="3" id="KW-1185">Reference proteome</keyword>
<dbReference type="OrthoDB" id="5361133at2759"/>
<protein>
    <recommendedName>
        <fullName evidence="1">ABM domain-containing protein</fullName>
    </recommendedName>
</protein>
<dbReference type="PANTHER" id="PTHR40624">
    <property type="entry name" value="BIOSYNTHESIS MONOOXYGENASE, PUTATIVE (AFU_ORTHOLOGUE AFUA_1G12025)-RELATED"/>
    <property type="match status" value="1"/>
</dbReference>
<sequence length="226" mass="25244">MFVLVPLCDVPSREKSDRLLELIARIAPFTARSEPECRAYAWFRNAEDTDAVPGHWVRGIEVYETQEANRETHRAGEAYREFRAAVAAEGLLNGYPDMRFWRATGVGFLTRAPINMMADREATKNQYIIVQDLSPKQGAKSKVLDTLGSVVNSVESVSSVGSFWVLERENKEDGDDVIVFARFDCKNSYEAFMATDAGQTWKTVGDLCQAALTTTWTEAGIGFLGR</sequence>
<proteinExistence type="predicted"/>
<gene>
    <name evidence="2" type="ORF">SAPIO_CDS0619</name>
</gene>
<organism evidence="2 3">
    <name type="scientific">Pseudallescheria apiosperma</name>
    <name type="common">Scedosporium apiospermum</name>
    <dbReference type="NCBI Taxonomy" id="563466"/>
    <lineage>
        <taxon>Eukaryota</taxon>
        <taxon>Fungi</taxon>
        <taxon>Dikarya</taxon>
        <taxon>Ascomycota</taxon>
        <taxon>Pezizomycotina</taxon>
        <taxon>Sordariomycetes</taxon>
        <taxon>Hypocreomycetidae</taxon>
        <taxon>Microascales</taxon>
        <taxon>Microascaceae</taxon>
        <taxon>Scedosporium</taxon>
    </lineage>
</organism>
<accession>A0A084GG58</accession>
<dbReference type="GeneID" id="27718771"/>
<dbReference type="SUPFAM" id="SSF54909">
    <property type="entry name" value="Dimeric alpha+beta barrel"/>
    <property type="match status" value="1"/>
</dbReference>
<dbReference type="Gene3D" id="3.30.70.100">
    <property type="match status" value="1"/>
</dbReference>
<dbReference type="AlphaFoldDB" id="A0A084GG58"/>
<comment type="caution">
    <text evidence="2">The sequence shown here is derived from an EMBL/GenBank/DDBJ whole genome shotgun (WGS) entry which is preliminary data.</text>
</comment>
<reference evidence="2 3" key="1">
    <citation type="journal article" date="2014" name="Genome Announc.">
        <title>Draft genome sequence of the pathogenic fungus Scedosporium apiospermum.</title>
        <authorList>
            <person name="Vandeputte P."/>
            <person name="Ghamrawi S."/>
            <person name="Rechenmann M."/>
            <person name="Iltis A."/>
            <person name="Giraud S."/>
            <person name="Fleury M."/>
            <person name="Thornton C."/>
            <person name="Delhaes L."/>
            <person name="Meyer W."/>
            <person name="Papon N."/>
            <person name="Bouchara J.P."/>
        </authorList>
    </citation>
    <scope>NUCLEOTIDE SEQUENCE [LARGE SCALE GENOMIC DNA]</scope>
    <source>
        <strain evidence="2 3">IHEM 14462</strain>
    </source>
</reference>
<dbReference type="Proteomes" id="UP000028545">
    <property type="component" value="Unassembled WGS sequence"/>
</dbReference>
<dbReference type="PANTHER" id="PTHR40624:SF1">
    <property type="entry name" value="BIOSYNTHESIS MONOOXYGENASE, PUTATIVE (AFU_ORTHOLOGUE AFUA_1G12025)-RELATED"/>
    <property type="match status" value="1"/>
</dbReference>
<dbReference type="EMBL" id="JOWA01000033">
    <property type="protein sequence ID" value="KEZ46320.1"/>
    <property type="molecule type" value="Genomic_DNA"/>
</dbReference>
<feature type="domain" description="ABM" evidence="1">
    <location>
        <begin position="13"/>
        <end position="84"/>
    </location>
</feature>
<dbReference type="VEuPathDB" id="FungiDB:SAPIO_CDS0619"/>
<dbReference type="RefSeq" id="XP_016646119.1">
    <property type="nucleotide sequence ID" value="XM_016783353.1"/>
</dbReference>
<dbReference type="OMA" id="EANTNTH"/>
<dbReference type="Pfam" id="PF03992">
    <property type="entry name" value="ABM"/>
    <property type="match status" value="1"/>
</dbReference>
<dbReference type="KEGG" id="sapo:SAPIO_CDS0619"/>